<name>A0ABM7W943_9BACT</name>
<organism evidence="1 2">
    <name type="scientific">Desulfofustis limnaeus</name>
    <dbReference type="NCBI Taxonomy" id="2740163"/>
    <lineage>
        <taxon>Bacteria</taxon>
        <taxon>Pseudomonadati</taxon>
        <taxon>Thermodesulfobacteriota</taxon>
        <taxon>Desulfobulbia</taxon>
        <taxon>Desulfobulbales</taxon>
        <taxon>Desulfocapsaceae</taxon>
        <taxon>Desulfofustis</taxon>
    </lineage>
</organism>
<gene>
    <name evidence="1" type="ORF">DPPLL_17550</name>
</gene>
<dbReference type="Proteomes" id="UP000830055">
    <property type="component" value="Chromosome"/>
</dbReference>
<dbReference type="EMBL" id="AP025516">
    <property type="protein sequence ID" value="BDD87390.1"/>
    <property type="molecule type" value="Genomic_DNA"/>
</dbReference>
<evidence type="ECO:0000313" key="1">
    <source>
        <dbReference type="EMBL" id="BDD87390.1"/>
    </source>
</evidence>
<reference evidence="1 2" key="1">
    <citation type="submission" date="2022-01" db="EMBL/GenBank/DDBJ databases">
        <title>Desulfofustis limnae sp. nov., a novel mesophilic sulfate-reducing bacterium isolated from marsh soil.</title>
        <authorList>
            <person name="Watanabe M."/>
            <person name="Takahashi A."/>
            <person name="Kojima H."/>
            <person name="Fukui M."/>
        </authorList>
    </citation>
    <scope>NUCLEOTIDE SEQUENCE [LARGE SCALE GENOMIC DNA]</scope>
    <source>
        <strain evidence="1 2">PPLL</strain>
    </source>
</reference>
<accession>A0ABM7W943</accession>
<protein>
    <submittedName>
        <fullName evidence="1">Uncharacterized protein</fullName>
    </submittedName>
</protein>
<keyword evidence="2" id="KW-1185">Reference proteome</keyword>
<proteinExistence type="predicted"/>
<evidence type="ECO:0000313" key="2">
    <source>
        <dbReference type="Proteomes" id="UP000830055"/>
    </source>
</evidence>
<sequence>MSQLPEVVNLALSGRKVLVSQDLLSFDQRDIVRDQDNCSQMTDAVQAEWFYSGCGADPSHPF</sequence>